<gene>
    <name evidence="1" type="ORF">H4K34_08415</name>
</gene>
<dbReference type="EMBL" id="CP060139">
    <property type="protein sequence ID" value="QNR25854.1"/>
    <property type="molecule type" value="Genomic_DNA"/>
</dbReference>
<accession>A0A7H0VJF6</accession>
<dbReference type="KEGG" id="chyd:H4K34_08415"/>
<sequence>MKKAILGLSILGTFLLFSCENKELNPEYPFTIVVKTHDDSTRVQNVFVEVAAPISGNAVFIEGYSNTEGEVDFEYDKAATLSVRASRGTRPEYTWIGCTEIRLLPNERVIKTVYIEPYDTLLIGCSFDR</sequence>
<dbReference type="PROSITE" id="PS51257">
    <property type="entry name" value="PROKAR_LIPOPROTEIN"/>
    <property type="match status" value="1"/>
</dbReference>
<keyword evidence="2" id="KW-1185">Reference proteome</keyword>
<dbReference type="AlphaFoldDB" id="A0A7H0VJF6"/>
<evidence type="ECO:0008006" key="3">
    <source>
        <dbReference type="Google" id="ProtNLM"/>
    </source>
</evidence>
<reference evidence="1 2" key="1">
    <citation type="submission" date="2020-08" db="EMBL/GenBank/DDBJ databases">
        <title>Croceimicrobium hydrocarbonivorans gen. nov., sp. nov., a novel marine bacterium isolated from a bacterial consortium that degrades polyethylene terephthalate.</title>
        <authorList>
            <person name="Liu R."/>
        </authorList>
    </citation>
    <scope>NUCLEOTIDE SEQUENCE [LARGE SCALE GENOMIC DNA]</scope>
    <source>
        <strain evidence="1 2">A20-9</strain>
    </source>
</reference>
<protein>
    <recommendedName>
        <fullName evidence="3">Lipoprotein</fullName>
    </recommendedName>
</protein>
<dbReference type="Proteomes" id="UP000516305">
    <property type="component" value="Chromosome"/>
</dbReference>
<organism evidence="1 2">
    <name type="scientific">Croceimicrobium hydrocarbonivorans</name>
    <dbReference type="NCBI Taxonomy" id="2761580"/>
    <lineage>
        <taxon>Bacteria</taxon>
        <taxon>Pseudomonadati</taxon>
        <taxon>Bacteroidota</taxon>
        <taxon>Flavobacteriia</taxon>
        <taxon>Flavobacteriales</taxon>
        <taxon>Owenweeksiaceae</taxon>
        <taxon>Croceimicrobium</taxon>
    </lineage>
</organism>
<dbReference type="RefSeq" id="WP_210760379.1">
    <property type="nucleotide sequence ID" value="NZ_CP060139.1"/>
</dbReference>
<name>A0A7H0VJF6_9FLAO</name>
<evidence type="ECO:0000313" key="1">
    <source>
        <dbReference type="EMBL" id="QNR25854.1"/>
    </source>
</evidence>
<evidence type="ECO:0000313" key="2">
    <source>
        <dbReference type="Proteomes" id="UP000516305"/>
    </source>
</evidence>
<proteinExistence type="predicted"/>